<dbReference type="GO" id="GO:0004792">
    <property type="term" value="F:thiosulfate-cyanide sulfurtransferase activity"/>
    <property type="evidence" value="ECO:0007669"/>
    <property type="project" value="TreeGrafter"/>
</dbReference>
<name>D1BB30_SANKS</name>
<feature type="domain" description="Rhodanese" evidence="3">
    <location>
        <begin position="220"/>
        <end position="308"/>
    </location>
</feature>
<gene>
    <name evidence="4" type="ordered locus">Sked_28290</name>
</gene>
<dbReference type="PANTHER" id="PTHR11364:SF27">
    <property type="entry name" value="SULFURTRANSFERASE"/>
    <property type="match status" value="1"/>
</dbReference>
<keyword evidence="1" id="KW-0808">Transferase</keyword>
<keyword evidence="2" id="KW-0677">Repeat</keyword>
<organism evidence="4 5">
    <name type="scientific">Sanguibacter keddieii (strain ATCC 51767 / DSM 10542 / NCFB 3025 / ST-74)</name>
    <dbReference type="NCBI Taxonomy" id="446469"/>
    <lineage>
        <taxon>Bacteria</taxon>
        <taxon>Bacillati</taxon>
        <taxon>Actinomycetota</taxon>
        <taxon>Actinomycetes</taxon>
        <taxon>Micrococcales</taxon>
        <taxon>Sanguibacteraceae</taxon>
        <taxon>Sanguibacter</taxon>
    </lineage>
</organism>
<dbReference type="PANTHER" id="PTHR11364">
    <property type="entry name" value="THIOSULFATE SULFERTANSFERASE"/>
    <property type="match status" value="1"/>
</dbReference>
<dbReference type="STRING" id="446469.Sked_28290"/>
<dbReference type="InterPro" id="IPR036873">
    <property type="entry name" value="Rhodanese-like_dom_sf"/>
</dbReference>
<feature type="domain" description="Rhodanese" evidence="3">
    <location>
        <begin position="23"/>
        <end position="148"/>
    </location>
</feature>
<dbReference type="HOGENOM" id="CLU_031618_3_0_11"/>
<accession>D1BB30</accession>
<dbReference type="Proteomes" id="UP000000322">
    <property type="component" value="Chromosome"/>
</dbReference>
<dbReference type="OrthoDB" id="9781034at2"/>
<evidence type="ECO:0000256" key="2">
    <source>
        <dbReference type="ARBA" id="ARBA00022737"/>
    </source>
</evidence>
<evidence type="ECO:0000313" key="4">
    <source>
        <dbReference type="EMBL" id="ACZ22731.1"/>
    </source>
</evidence>
<proteinExistence type="predicted"/>
<dbReference type="InterPro" id="IPR001763">
    <property type="entry name" value="Rhodanese-like_dom"/>
</dbReference>
<keyword evidence="5" id="KW-1185">Reference proteome</keyword>
<evidence type="ECO:0000259" key="3">
    <source>
        <dbReference type="PROSITE" id="PS50206"/>
    </source>
</evidence>
<dbReference type="AlphaFoldDB" id="D1BB30"/>
<dbReference type="Pfam" id="PF00581">
    <property type="entry name" value="Rhodanese"/>
    <property type="match status" value="2"/>
</dbReference>
<dbReference type="KEGG" id="ske:Sked_28290"/>
<dbReference type="PROSITE" id="PS50206">
    <property type="entry name" value="RHODANESE_3"/>
    <property type="match status" value="2"/>
</dbReference>
<evidence type="ECO:0000313" key="5">
    <source>
        <dbReference type="Proteomes" id="UP000000322"/>
    </source>
</evidence>
<evidence type="ECO:0000256" key="1">
    <source>
        <dbReference type="ARBA" id="ARBA00022679"/>
    </source>
</evidence>
<dbReference type="EMBL" id="CP001819">
    <property type="protein sequence ID" value="ACZ22731.1"/>
    <property type="molecule type" value="Genomic_DNA"/>
</dbReference>
<dbReference type="InterPro" id="IPR045078">
    <property type="entry name" value="TST/MPST-like"/>
</dbReference>
<reference evidence="4 5" key="1">
    <citation type="journal article" date="2009" name="Stand. Genomic Sci.">
        <title>Complete genome sequence of Sanguibacter keddieii type strain (ST-74).</title>
        <authorList>
            <person name="Ivanova N."/>
            <person name="Sikorski J."/>
            <person name="Sims D."/>
            <person name="Brettin T."/>
            <person name="Detter J.C."/>
            <person name="Han C."/>
            <person name="Lapidus A."/>
            <person name="Copeland A."/>
            <person name="Glavina Del Rio T."/>
            <person name="Nolan M."/>
            <person name="Chen F."/>
            <person name="Lucas S."/>
            <person name="Tice H."/>
            <person name="Cheng J.F."/>
            <person name="Bruce D."/>
            <person name="Goodwin L."/>
            <person name="Pitluck S."/>
            <person name="Pati A."/>
            <person name="Mavromatis K."/>
            <person name="Chen A."/>
            <person name="Palaniappan K."/>
            <person name="D'haeseleer P."/>
            <person name="Chain P."/>
            <person name="Bristow J."/>
            <person name="Eisen J.A."/>
            <person name="Markowitz V."/>
            <person name="Hugenholtz P."/>
            <person name="Goker M."/>
            <person name="Pukall R."/>
            <person name="Klenk H.P."/>
            <person name="Kyrpides N.C."/>
        </authorList>
    </citation>
    <scope>NUCLEOTIDE SEQUENCE [LARGE SCALE GENOMIC DNA]</scope>
    <source>
        <strain evidence="5">ATCC 51767 / DSM 10542 / NCFB 3025 / ST-74</strain>
    </source>
</reference>
<sequence length="310" mass="32034">MSTRPALPSLVTSPQLHEALRDRPEEVRVLDATTFLPTTVEGAPYTASAGRDGYLAEHVPGAVFADVAGALSDPEAEQLFTVPSAEAFARAAHDLGVGPATHVVVYDTVGSAWATRVWWLFRLFGHDAVSVLDGGLGAWKAEGLPVASGTTDVDGLAGVSTPAFVAELRPHLLATKAEVVGTLPGATSDQGAGSSRGTVVVNALDPATFVGSPDLSPYARRGRIPGSVNLPLYTLLDPSTGRFLPVEDLFSLLQAQGVLDADRAVTYCGGGIAATLPAFAAYLVAGAEVAVYDGSLSEWTADRSLPVEVG</sequence>
<dbReference type="eggNOG" id="COG2897">
    <property type="taxonomic scope" value="Bacteria"/>
</dbReference>
<dbReference type="Gene3D" id="3.40.250.10">
    <property type="entry name" value="Rhodanese-like domain"/>
    <property type="match status" value="2"/>
</dbReference>
<dbReference type="SMART" id="SM00450">
    <property type="entry name" value="RHOD"/>
    <property type="match status" value="2"/>
</dbReference>
<dbReference type="RefSeq" id="WP_012867800.1">
    <property type="nucleotide sequence ID" value="NC_013521.1"/>
</dbReference>
<dbReference type="SUPFAM" id="SSF52821">
    <property type="entry name" value="Rhodanese/Cell cycle control phosphatase"/>
    <property type="match status" value="2"/>
</dbReference>
<dbReference type="CDD" id="cd01448">
    <property type="entry name" value="TST_Repeat_1"/>
    <property type="match status" value="1"/>
</dbReference>
<protein>
    <submittedName>
        <fullName evidence="4">Rhodanese-related sulfurtransferase</fullName>
    </submittedName>
</protein>